<evidence type="ECO:0000256" key="2">
    <source>
        <dbReference type="ARBA" id="ARBA00023008"/>
    </source>
</evidence>
<dbReference type="STRING" id="1050174.CEPID_07175"/>
<feature type="domain" description="CopC" evidence="5">
    <location>
        <begin position="36"/>
        <end position="132"/>
    </location>
</feature>
<keyword evidence="7" id="KW-1185">Reference proteome</keyword>
<organism evidence="6 7">
    <name type="scientific">Corynebacterium epidermidicanis</name>
    <dbReference type="NCBI Taxonomy" id="1050174"/>
    <lineage>
        <taxon>Bacteria</taxon>
        <taxon>Bacillati</taxon>
        <taxon>Actinomycetota</taxon>
        <taxon>Actinomycetes</taxon>
        <taxon>Mycobacteriales</taxon>
        <taxon>Corynebacteriaceae</taxon>
        <taxon>Corynebacterium</taxon>
    </lineage>
</organism>
<keyword evidence="3" id="KW-1133">Transmembrane helix</keyword>
<dbReference type="Pfam" id="PF04234">
    <property type="entry name" value="CopC"/>
    <property type="match status" value="1"/>
</dbReference>
<keyword evidence="2" id="KW-0186">Copper</keyword>
<protein>
    <submittedName>
        <fullName evidence="6">Copper resistance protein CopC-like protein</fullName>
    </submittedName>
</protein>
<keyword evidence="3" id="KW-0472">Membrane</keyword>
<evidence type="ECO:0000256" key="4">
    <source>
        <dbReference type="SAM" id="SignalP"/>
    </source>
</evidence>
<keyword evidence="1 4" id="KW-0732">Signal</keyword>
<gene>
    <name evidence="6" type="ORF">CEPID_07175</name>
</gene>
<keyword evidence="3" id="KW-0812">Transmembrane</keyword>
<dbReference type="KEGG" id="cei:CEPID_07175"/>
<dbReference type="PATRIC" id="fig|1050174.4.peg.1453"/>
<dbReference type="OrthoDB" id="5242236at2"/>
<dbReference type="GO" id="GO:0042597">
    <property type="term" value="C:periplasmic space"/>
    <property type="evidence" value="ECO:0007669"/>
    <property type="project" value="InterPro"/>
</dbReference>
<dbReference type="EMBL" id="CP011541">
    <property type="protein sequence ID" value="AKK03293.1"/>
    <property type="molecule type" value="Genomic_DNA"/>
</dbReference>
<evidence type="ECO:0000256" key="3">
    <source>
        <dbReference type="SAM" id="Phobius"/>
    </source>
</evidence>
<feature type="chain" id="PRO_5002554375" evidence="4">
    <location>
        <begin position="36"/>
        <end position="203"/>
    </location>
</feature>
<reference evidence="6 7" key="1">
    <citation type="submission" date="2015-05" db="EMBL/GenBank/DDBJ databases">
        <title>Complete genome sequence of Corynebacterium epidermidicanis DSM 45586, isolated from the skin of a dog suffering from pruritus.</title>
        <authorList>
            <person name="Ruckert C."/>
            <person name="Albersmeier A."/>
            <person name="Winkler A."/>
            <person name="Tauch A."/>
        </authorList>
    </citation>
    <scope>NUCLEOTIDE SEQUENCE [LARGE SCALE GENOMIC DNA]</scope>
    <source>
        <strain evidence="6 7">DSM 45586</strain>
    </source>
</reference>
<feature type="signal peptide" evidence="4">
    <location>
        <begin position="1"/>
        <end position="35"/>
    </location>
</feature>
<dbReference type="InterPro" id="IPR007348">
    <property type="entry name" value="CopC_dom"/>
</dbReference>
<dbReference type="InterPro" id="IPR014756">
    <property type="entry name" value="Ig_E-set"/>
</dbReference>
<accession>A0A0G3GUT8</accession>
<dbReference type="GO" id="GO:0046688">
    <property type="term" value="P:response to copper ion"/>
    <property type="evidence" value="ECO:0007669"/>
    <property type="project" value="InterPro"/>
</dbReference>
<evidence type="ECO:0000313" key="7">
    <source>
        <dbReference type="Proteomes" id="UP000035368"/>
    </source>
</evidence>
<name>A0A0G3GUT8_9CORY</name>
<evidence type="ECO:0000256" key="1">
    <source>
        <dbReference type="ARBA" id="ARBA00022729"/>
    </source>
</evidence>
<feature type="transmembrane region" description="Helical" evidence="3">
    <location>
        <begin position="176"/>
        <end position="199"/>
    </location>
</feature>
<dbReference type="Gene3D" id="2.60.40.1220">
    <property type="match status" value="1"/>
</dbReference>
<proteinExistence type="predicted"/>
<dbReference type="InterPro" id="IPR014755">
    <property type="entry name" value="Cu-Rt/internalin_Ig-like"/>
</dbReference>
<dbReference type="GO" id="GO:0005507">
    <property type="term" value="F:copper ion binding"/>
    <property type="evidence" value="ECO:0007669"/>
    <property type="project" value="InterPro"/>
</dbReference>
<dbReference type="Proteomes" id="UP000035368">
    <property type="component" value="Chromosome"/>
</dbReference>
<sequence>MKGVDNLPVSLKRVASLVASALIVGSLAAAPTAAAHDVVMKAQPADKSVVSEFPREVVLEFSGVPKDSFNTVALSNETTGEVLFSATPQLDQQVVKLPVPEGLNPGPGRYKIGFQLTSSDGHATRGMTTFEVAGAAGGSGAPAVSTNGSAAAATSQRVGPADAVSSSESPISPGTYLAIGIGLIVIVLAAIIGGIVLIAKKRK</sequence>
<evidence type="ECO:0000259" key="5">
    <source>
        <dbReference type="Pfam" id="PF04234"/>
    </source>
</evidence>
<evidence type="ECO:0000313" key="6">
    <source>
        <dbReference type="EMBL" id="AKK03293.1"/>
    </source>
</evidence>
<dbReference type="AlphaFoldDB" id="A0A0G3GUT8"/>
<dbReference type="SUPFAM" id="SSF81296">
    <property type="entry name" value="E set domains"/>
    <property type="match status" value="1"/>
</dbReference>